<evidence type="ECO:0000313" key="6">
    <source>
        <dbReference type="EMBL" id="AEI43533.1"/>
    </source>
</evidence>
<evidence type="ECO:0000313" key="7">
    <source>
        <dbReference type="Proteomes" id="UP000006620"/>
    </source>
</evidence>
<dbReference type="PANTHER" id="PTHR39157">
    <property type="entry name" value="INTEGRAL MEMBRANE PROTEIN-RELATED"/>
    <property type="match status" value="1"/>
</dbReference>
<accession>F8FLG5</accession>
<dbReference type="RefSeq" id="WP_013918686.1">
    <property type="nucleotide sequence ID" value="NC_015690.1"/>
</dbReference>
<gene>
    <name evidence="6" type="ordered locus">KNP414_05008</name>
</gene>
<keyword evidence="3 5" id="KW-1133">Transmembrane helix</keyword>
<evidence type="ECO:0000256" key="1">
    <source>
        <dbReference type="ARBA" id="ARBA00004141"/>
    </source>
</evidence>
<reference evidence="7" key="1">
    <citation type="submission" date="2011-06" db="EMBL/GenBank/DDBJ databases">
        <title>Complete genome sequence of Paenibacillus mucilaginosus KNP414.</title>
        <authorList>
            <person name="Wang J."/>
            <person name="Hu S."/>
            <person name="Hu X."/>
            <person name="Zhang B."/>
            <person name="Dong D."/>
            <person name="Zhang S."/>
            <person name="Zhao K."/>
            <person name="Wu D."/>
        </authorList>
    </citation>
    <scope>NUCLEOTIDE SEQUENCE [LARGE SCALE GENOMIC DNA]</scope>
    <source>
        <strain evidence="7">KNP414</strain>
    </source>
</reference>
<name>F8FLG5_PAEMK</name>
<keyword evidence="2 5" id="KW-0812">Transmembrane</keyword>
<dbReference type="Proteomes" id="UP000006620">
    <property type="component" value="Chromosome"/>
</dbReference>
<organism evidence="6 7">
    <name type="scientific">Paenibacillus mucilaginosus (strain KNP414)</name>
    <dbReference type="NCBI Taxonomy" id="1036673"/>
    <lineage>
        <taxon>Bacteria</taxon>
        <taxon>Bacillati</taxon>
        <taxon>Bacillota</taxon>
        <taxon>Bacilli</taxon>
        <taxon>Bacillales</taxon>
        <taxon>Paenibacillaceae</taxon>
        <taxon>Paenibacillus</taxon>
    </lineage>
</organism>
<feature type="transmembrane region" description="Helical" evidence="5">
    <location>
        <begin position="88"/>
        <end position="116"/>
    </location>
</feature>
<keyword evidence="4 5" id="KW-0472">Membrane</keyword>
<dbReference type="HOGENOM" id="CLU_112782_0_0_9"/>
<dbReference type="InterPro" id="IPR032808">
    <property type="entry name" value="DoxX"/>
</dbReference>
<proteinExistence type="predicted"/>
<dbReference type="PANTHER" id="PTHR39157:SF1">
    <property type="entry name" value="DOXX FAMILY PROTEIN"/>
    <property type="match status" value="1"/>
</dbReference>
<evidence type="ECO:0000256" key="2">
    <source>
        <dbReference type="ARBA" id="ARBA00022692"/>
    </source>
</evidence>
<evidence type="ECO:0000256" key="4">
    <source>
        <dbReference type="ARBA" id="ARBA00023136"/>
    </source>
</evidence>
<dbReference type="Pfam" id="PF07681">
    <property type="entry name" value="DoxX"/>
    <property type="match status" value="1"/>
</dbReference>
<dbReference type="KEGG" id="pms:KNP414_05008"/>
<reference evidence="6 7" key="2">
    <citation type="journal article" date="2013" name="Genome Announc.">
        <title>Genome Sequence of Growth-Improving Paenibacillus mucilaginosus Strain KNP414.</title>
        <authorList>
            <person name="Lu J.J."/>
            <person name="Wang J.F."/>
            <person name="Hu X.F."/>
        </authorList>
    </citation>
    <scope>NUCLEOTIDE SEQUENCE [LARGE SCALE GENOMIC DNA]</scope>
    <source>
        <strain evidence="6 7">KNP414</strain>
    </source>
</reference>
<evidence type="ECO:0000256" key="3">
    <source>
        <dbReference type="ARBA" id="ARBA00022989"/>
    </source>
</evidence>
<dbReference type="PATRIC" id="fig|1036673.3.peg.4622"/>
<dbReference type="EMBL" id="CP002869">
    <property type="protein sequence ID" value="AEI43533.1"/>
    <property type="molecule type" value="Genomic_DNA"/>
</dbReference>
<evidence type="ECO:0000256" key="5">
    <source>
        <dbReference type="SAM" id="Phobius"/>
    </source>
</evidence>
<dbReference type="GO" id="GO:0016020">
    <property type="term" value="C:membrane"/>
    <property type="evidence" value="ECO:0007669"/>
    <property type="project" value="UniProtKB-SubCell"/>
</dbReference>
<comment type="subcellular location">
    <subcellularLocation>
        <location evidence="1">Membrane</location>
        <topology evidence="1">Multi-pass membrane protein</topology>
    </subcellularLocation>
</comment>
<dbReference type="AlphaFoldDB" id="F8FLG5"/>
<feature type="transmembrane region" description="Helical" evidence="5">
    <location>
        <begin position="9"/>
        <end position="28"/>
    </location>
</feature>
<protein>
    <submittedName>
        <fullName evidence="6">DoxX family protein</fullName>
    </submittedName>
</protein>
<sequence length="170" mass="18609">MLIRFLQNNLIVSFVLTALRIYLGWIWLKAGWGKIAGGSFNAEGFLQGALKKAEGENPSVQSWWADFLQGFAIPNVGLFNVVVPWGELLVGLGLLLGTFTTFAALMGILMNFSYLFSGTLSTNPQMIVLELLIVAAAANSSRIGADRWILPYLQQMLNPRKSSEPSLKSA</sequence>